<dbReference type="PATRIC" id="fig|1705565.3.peg.4849"/>
<dbReference type="Pfam" id="PF12867">
    <property type="entry name" value="DinB_2"/>
    <property type="match status" value="1"/>
</dbReference>
<dbReference type="Gene3D" id="1.20.120.450">
    <property type="entry name" value="dinb family like domain"/>
    <property type="match status" value="1"/>
</dbReference>
<name>A0A0M1P7Y6_9BACL</name>
<organism evidence="2 3">
    <name type="scientific">Paenibacillus solani</name>
    <dbReference type="NCBI Taxonomy" id="1705565"/>
    <lineage>
        <taxon>Bacteria</taxon>
        <taxon>Bacillati</taxon>
        <taxon>Bacillota</taxon>
        <taxon>Bacilli</taxon>
        <taxon>Bacillales</taxon>
        <taxon>Paenibacillaceae</taxon>
        <taxon>Paenibacillus</taxon>
    </lineage>
</organism>
<feature type="domain" description="DinB-like" evidence="1">
    <location>
        <begin position="8"/>
        <end position="145"/>
    </location>
</feature>
<keyword evidence="3" id="KW-1185">Reference proteome</keyword>
<reference evidence="3" key="1">
    <citation type="submission" date="2015-08" db="EMBL/GenBank/DDBJ databases">
        <title>Genome sequencing project for genomic taxonomy and phylogenomics of Bacillus-like bacteria.</title>
        <authorList>
            <person name="Liu B."/>
            <person name="Wang J."/>
            <person name="Zhu Y."/>
            <person name="Liu G."/>
            <person name="Chen Q."/>
            <person name="Chen Z."/>
            <person name="Lan J."/>
            <person name="Che J."/>
            <person name="Ge C."/>
            <person name="Shi H."/>
            <person name="Pan Z."/>
            <person name="Liu X."/>
        </authorList>
    </citation>
    <scope>NUCLEOTIDE SEQUENCE [LARGE SCALE GENOMIC DNA]</scope>
    <source>
        <strain evidence="3">FJAT-22460</strain>
    </source>
</reference>
<evidence type="ECO:0000313" key="2">
    <source>
        <dbReference type="EMBL" id="KOR90149.1"/>
    </source>
</evidence>
<dbReference type="AlphaFoldDB" id="A0A0M1P7Y6"/>
<dbReference type="InterPro" id="IPR034660">
    <property type="entry name" value="DinB/YfiT-like"/>
</dbReference>
<dbReference type="OrthoDB" id="9793216at2"/>
<protein>
    <recommendedName>
        <fullName evidence="1">DinB-like domain-containing protein</fullName>
    </recommendedName>
</protein>
<evidence type="ECO:0000313" key="3">
    <source>
        <dbReference type="Proteomes" id="UP000036932"/>
    </source>
</evidence>
<dbReference type="SUPFAM" id="SSF109854">
    <property type="entry name" value="DinB/YfiT-like putative metalloenzymes"/>
    <property type="match status" value="1"/>
</dbReference>
<sequence length="147" mass="17174">MESIMKLESLISEMTEIVNATDEVEFNLKLAPNKWSKKEILGHLCDSALNNHARFVKIIISSYPIAIQGYTQDDWVRVNDYQNQYDKSDVLSLWQNINRTILRVLRKAETSDFQKKCVLPDQTEVTLEWLLNDYVAHLIHHLEQIEA</sequence>
<evidence type="ECO:0000259" key="1">
    <source>
        <dbReference type="Pfam" id="PF12867"/>
    </source>
</evidence>
<dbReference type="EMBL" id="LIUT01000001">
    <property type="protein sequence ID" value="KOR90149.1"/>
    <property type="molecule type" value="Genomic_DNA"/>
</dbReference>
<dbReference type="InterPro" id="IPR024775">
    <property type="entry name" value="DinB-like"/>
</dbReference>
<gene>
    <name evidence="2" type="ORF">AM231_14060</name>
</gene>
<proteinExistence type="predicted"/>
<dbReference type="RefSeq" id="WP_054403095.1">
    <property type="nucleotide sequence ID" value="NZ_LIUT01000001.1"/>
</dbReference>
<dbReference type="Proteomes" id="UP000036932">
    <property type="component" value="Unassembled WGS sequence"/>
</dbReference>
<comment type="caution">
    <text evidence="2">The sequence shown here is derived from an EMBL/GenBank/DDBJ whole genome shotgun (WGS) entry which is preliminary data.</text>
</comment>
<accession>A0A0M1P7Y6</accession>